<feature type="region of interest" description="Disordered" evidence="1">
    <location>
        <begin position="29"/>
        <end position="51"/>
    </location>
</feature>
<name>A0A2T2WV55_9FIRM</name>
<proteinExistence type="predicted"/>
<evidence type="ECO:0000256" key="1">
    <source>
        <dbReference type="SAM" id="MobiDB-lite"/>
    </source>
</evidence>
<dbReference type="EMBL" id="PXYT01000042">
    <property type="protein sequence ID" value="PSR26106.1"/>
    <property type="molecule type" value="Genomic_DNA"/>
</dbReference>
<protein>
    <submittedName>
        <fullName evidence="2">Uncharacterized protein</fullName>
    </submittedName>
</protein>
<evidence type="ECO:0000313" key="3">
    <source>
        <dbReference type="Proteomes" id="UP000242699"/>
    </source>
</evidence>
<evidence type="ECO:0000313" key="2">
    <source>
        <dbReference type="EMBL" id="PSR26106.1"/>
    </source>
</evidence>
<comment type="caution">
    <text evidence="2">The sequence shown here is derived from an EMBL/GenBank/DDBJ whole genome shotgun (WGS) entry which is preliminary data.</text>
</comment>
<dbReference type="AlphaFoldDB" id="A0A2T2WV55"/>
<reference evidence="2 3" key="1">
    <citation type="journal article" date="2014" name="BMC Genomics">
        <title>Comparison of environmental and isolate Sulfobacillus genomes reveals diverse carbon, sulfur, nitrogen, and hydrogen metabolisms.</title>
        <authorList>
            <person name="Justice N.B."/>
            <person name="Norman A."/>
            <person name="Brown C.T."/>
            <person name="Singh A."/>
            <person name="Thomas B.C."/>
            <person name="Banfield J.F."/>
        </authorList>
    </citation>
    <scope>NUCLEOTIDE SEQUENCE [LARGE SCALE GENOMIC DNA]</scope>
    <source>
        <strain evidence="2">AMDSBA1</strain>
    </source>
</reference>
<dbReference type="Proteomes" id="UP000242699">
    <property type="component" value="Unassembled WGS sequence"/>
</dbReference>
<gene>
    <name evidence="2" type="ORF">C7B43_14945</name>
</gene>
<accession>A0A2T2WV55</accession>
<organism evidence="2 3">
    <name type="scientific">Sulfobacillus benefaciens</name>
    <dbReference type="NCBI Taxonomy" id="453960"/>
    <lineage>
        <taxon>Bacteria</taxon>
        <taxon>Bacillati</taxon>
        <taxon>Bacillota</taxon>
        <taxon>Clostridia</taxon>
        <taxon>Eubacteriales</taxon>
        <taxon>Clostridiales Family XVII. Incertae Sedis</taxon>
        <taxon>Sulfobacillus</taxon>
    </lineage>
</organism>
<sequence>MSVWIVEPRRPLPKNVDQSIDEANVLPSSGRAASATITSRPSCRREQRSSHEVLRRISDLLRSPGGREIARINAEERDTATIEHPPGVSGMDIVPRKRDEALAVNSQR</sequence>